<accession>A0A183HUX5</accession>
<evidence type="ECO:0000313" key="3">
    <source>
        <dbReference type="WBParaSite" id="OFLC_0001128701-mRNA-1"/>
    </source>
</evidence>
<gene>
    <name evidence="1" type="ORF">OFLC_LOCUS11289</name>
</gene>
<reference evidence="1 2" key="2">
    <citation type="submission" date="2018-11" db="EMBL/GenBank/DDBJ databases">
        <authorList>
            <consortium name="Pathogen Informatics"/>
        </authorList>
    </citation>
    <scope>NUCLEOTIDE SEQUENCE [LARGE SCALE GENOMIC DNA]</scope>
</reference>
<dbReference type="AlphaFoldDB" id="A0A183HUX5"/>
<reference evidence="3" key="1">
    <citation type="submission" date="2016-06" db="UniProtKB">
        <authorList>
            <consortium name="WormBaseParasite"/>
        </authorList>
    </citation>
    <scope>IDENTIFICATION</scope>
</reference>
<name>A0A183HUX5_9BILA</name>
<protein>
    <submittedName>
        <fullName evidence="3">Transposase</fullName>
    </submittedName>
</protein>
<organism evidence="3">
    <name type="scientific">Onchocerca flexuosa</name>
    <dbReference type="NCBI Taxonomy" id="387005"/>
    <lineage>
        <taxon>Eukaryota</taxon>
        <taxon>Metazoa</taxon>
        <taxon>Ecdysozoa</taxon>
        <taxon>Nematoda</taxon>
        <taxon>Chromadorea</taxon>
        <taxon>Rhabditida</taxon>
        <taxon>Spirurina</taxon>
        <taxon>Spiruromorpha</taxon>
        <taxon>Filarioidea</taxon>
        <taxon>Onchocercidae</taxon>
        <taxon>Onchocerca</taxon>
    </lineage>
</organism>
<dbReference type="Proteomes" id="UP000267606">
    <property type="component" value="Unassembled WGS sequence"/>
</dbReference>
<evidence type="ECO:0000313" key="2">
    <source>
        <dbReference type="Proteomes" id="UP000267606"/>
    </source>
</evidence>
<evidence type="ECO:0000313" key="1">
    <source>
        <dbReference type="EMBL" id="VDO75365.1"/>
    </source>
</evidence>
<keyword evidence="2" id="KW-1185">Reference proteome</keyword>
<dbReference type="EMBL" id="UZAJ01016131">
    <property type="protein sequence ID" value="VDO75365.1"/>
    <property type="molecule type" value="Genomic_DNA"/>
</dbReference>
<dbReference type="WBParaSite" id="OFLC_0001128701-mRNA-1">
    <property type="protein sequence ID" value="OFLC_0001128701-mRNA-1"/>
    <property type="gene ID" value="OFLC_0001128701"/>
</dbReference>
<proteinExistence type="predicted"/>
<sequence length="44" mass="5346">MKRTTYGKQQHNALTQQWVAWRKNWIYHFVVGYRNIPLSGQNLL</sequence>